<dbReference type="Proteomes" id="UP000637383">
    <property type="component" value="Unassembled WGS sequence"/>
</dbReference>
<dbReference type="RefSeq" id="WP_190958324.1">
    <property type="nucleotide sequence ID" value="NZ_JACJTU010000037.1"/>
</dbReference>
<accession>A0ABR8KDX5</accession>
<evidence type="ECO:0000256" key="2">
    <source>
        <dbReference type="SAM" id="Phobius"/>
    </source>
</evidence>
<feature type="compositionally biased region" description="Polar residues" evidence="1">
    <location>
        <begin position="707"/>
        <end position="728"/>
    </location>
</feature>
<evidence type="ECO:0000313" key="4">
    <source>
        <dbReference type="Proteomes" id="UP000637383"/>
    </source>
</evidence>
<keyword evidence="2" id="KW-1133">Transmembrane helix</keyword>
<gene>
    <name evidence="3" type="ORF">H6H03_28340</name>
</gene>
<keyword evidence="2" id="KW-0812">Transmembrane</keyword>
<keyword evidence="4" id="KW-1185">Reference proteome</keyword>
<proteinExistence type="predicted"/>
<organism evidence="3 4">
    <name type="scientific">Nostoc paludosum FACHB-159</name>
    <dbReference type="NCBI Taxonomy" id="2692908"/>
    <lineage>
        <taxon>Bacteria</taxon>
        <taxon>Bacillati</taxon>
        <taxon>Cyanobacteriota</taxon>
        <taxon>Cyanophyceae</taxon>
        <taxon>Nostocales</taxon>
        <taxon>Nostocaceae</taxon>
        <taxon>Nostoc</taxon>
    </lineage>
</organism>
<name>A0ABR8KDX5_9NOSO</name>
<dbReference type="PANTHER" id="PTHR39198">
    <property type="entry name" value="HYPOTHETICAL MEMBRANE PROTEIN, CONSERVED"/>
    <property type="match status" value="1"/>
</dbReference>
<feature type="region of interest" description="Disordered" evidence="1">
    <location>
        <begin position="702"/>
        <end position="728"/>
    </location>
</feature>
<protein>
    <submittedName>
        <fullName evidence="3">Uncharacterized protein</fullName>
    </submittedName>
</protein>
<reference evidence="3 4" key="1">
    <citation type="journal article" date="2020" name="ISME J.">
        <title>Comparative genomics reveals insights into cyanobacterial evolution and habitat adaptation.</title>
        <authorList>
            <person name="Chen M.Y."/>
            <person name="Teng W.K."/>
            <person name="Zhao L."/>
            <person name="Hu C.X."/>
            <person name="Zhou Y.K."/>
            <person name="Han B.P."/>
            <person name="Song L.R."/>
            <person name="Shu W.S."/>
        </authorList>
    </citation>
    <scope>NUCLEOTIDE SEQUENCE [LARGE SCALE GENOMIC DNA]</scope>
    <source>
        <strain evidence="3 4">FACHB-159</strain>
    </source>
</reference>
<evidence type="ECO:0000313" key="3">
    <source>
        <dbReference type="EMBL" id="MBD2737751.1"/>
    </source>
</evidence>
<sequence>MQKPSPISVIIDPPGMQFGMPGETLEVYVVITNQSSQGAVIDVFFDEASDTLQQWCTSPRERLALGPQQNSELTFEFNIPIDALPGTYDYTLVVDAPEHFPEDTPIQFPRQLKVMLKEHTAVRVNDPTFSLKPTTNPRNPAIIKPKEALQVEVKVDNRSDRVDRFRLTIPDLEEQWYTIRYGATGVEGPGLLSNLNGLELNPNSQERISLKFHPPIDTFAGNYSPTIRLHSANSPDLVLLDLIYIQIPPVHKLDVELITLRGKVSNSSGEYQIKLTNQGNTPRELKVSIKSREEEQLFRYKCDPAKIRLLPHKSFKVNLKVTPKPWWRRPLFGKGLPLNFVIVLQDKQDLLLSDKLPEGTLIWNARPWWQFIPILLTILGCLGSLAFVVWLLFFKPPTPPKLVYFVSDSINYLQGDEVRLDWKIRNPNQISQIEIDNTGPVPTAPQKFDFNKGIPNTLKNECQIQQSSLSCFNYDTGVTQPGDYTFTLQVFDRSQDKAITSANIKVAIKEKPDPKVVNFQLDKNQYMSGQTMNLTWQIQNPEQLSQLQVVSKADNGTENVLASYTPHQLEKLCHSENQVLSCKNIPLSISEPGQYTFELKAFSSNPGKQPNSDSAQSTISILPKPLKIISFTINGSQEPNIVLQPDQPVTLQWKVEGQDASVELDPFGSVPLSGSKVLTANQALPSSIQLLATDKFGNKDSRGFSLKVNNPTPGSGNFQVPLTPNTNN</sequence>
<evidence type="ECO:0000256" key="1">
    <source>
        <dbReference type="SAM" id="MobiDB-lite"/>
    </source>
</evidence>
<keyword evidence="2" id="KW-0472">Membrane</keyword>
<comment type="caution">
    <text evidence="3">The sequence shown here is derived from an EMBL/GenBank/DDBJ whole genome shotgun (WGS) entry which is preliminary data.</text>
</comment>
<feature type="transmembrane region" description="Helical" evidence="2">
    <location>
        <begin position="368"/>
        <end position="393"/>
    </location>
</feature>
<dbReference type="PANTHER" id="PTHR39198:SF1">
    <property type="entry name" value="ALPHA-GALACTOSIDASE NEW3 DOMAIN-CONTAINING PROTEIN"/>
    <property type="match status" value="1"/>
</dbReference>
<dbReference type="EMBL" id="JACJTU010000037">
    <property type="protein sequence ID" value="MBD2737751.1"/>
    <property type="molecule type" value="Genomic_DNA"/>
</dbReference>